<feature type="region of interest" description="Disordered" evidence="1">
    <location>
        <begin position="163"/>
        <end position="200"/>
    </location>
</feature>
<reference evidence="3 4" key="1">
    <citation type="submission" date="2020-08" db="EMBL/GenBank/DDBJ databases">
        <title>Aphidius gifuensis genome sequencing and assembly.</title>
        <authorList>
            <person name="Du Z."/>
        </authorList>
    </citation>
    <scope>NUCLEOTIDE SEQUENCE [LARGE SCALE GENOMIC DNA]</scope>
    <source>
        <strain evidence="3">YNYX2018</strain>
        <tissue evidence="3">Adults</tissue>
    </source>
</reference>
<accession>A0A834XSG3</accession>
<gene>
    <name evidence="3" type="ORF">HCN44_010504</name>
</gene>
<keyword evidence="4" id="KW-1185">Reference proteome</keyword>
<evidence type="ECO:0008006" key="5">
    <source>
        <dbReference type="Google" id="ProtNLM"/>
    </source>
</evidence>
<dbReference type="EMBL" id="JACMRX010000004">
    <property type="protein sequence ID" value="KAF7991703.1"/>
    <property type="molecule type" value="Genomic_DNA"/>
</dbReference>
<dbReference type="Proteomes" id="UP000639338">
    <property type="component" value="Unassembled WGS sequence"/>
</dbReference>
<keyword evidence="2" id="KW-0732">Signal</keyword>
<feature type="compositionally biased region" description="Basic and acidic residues" evidence="1">
    <location>
        <begin position="130"/>
        <end position="147"/>
    </location>
</feature>
<comment type="caution">
    <text evidence="3">The sequence shown here is derived from an EMBL/GenBank/DDBJ whole genome shotgun (WGS) entry which is preliminary data.</text>
</comment>
<feature type="region of interest" description="Disordered" evidence="1">
    <location>
        <begin position="106"/>
        <end position="147"/>
    </location>
</feature>
<feature type="chain" id="PRO_5032321954" description="Venom protein" evidence="2">
    <location>
        <begin position="23"/>
        <end position="200"/>
    </location>
</feature>
<sequence>MAKIIQLVPVLTMLIVLSGVECSSPVSAHDNAVIQLAKSIKSIELLLRESNSHLKKMASRVSEGADRSGMDQTILRTARPVASGARSASGYRTVYRSKLERIDDSQAKLADDTKSTASSRVKRPASNDNDSSKTIDQIKQERGHKGDDVLAAINTMIKRRYNDNNINTNTNINTNEERRDDNTTENNDNNDSNGKRDRKY</sequence>
<feature type="region of interest" description="Disordered" evidence="1">
    <location>
        <begin position="60"/>
        <end position="89"/>
    </location>
</feature>
<name>A0A834XSG3_APHGI</name>
<feature type="signal peptide" evidence="2">
    <location>
        <begin position="1"/>
        <end position="22"/>
    </location>
</feature>
<evidence type="ECO:0000313" key="4">
    <source>
        <dbReference type="Proteomes" id="UP000639338"/>
    </source>
</evidence>
<proteinExistence type="predicted"/>
<organism evidence="3 4">
    <name type="scientific">Aphidius gifuensis</name>
    <name type="common">Parasitoid wasp</name>
    <dbReference type="NCBI Taxonomy" id="684658"/>
    <lineage>
        <taxon>Eukaryota</taxon>
        <taxon>Metazoa</taxon>
        <taxon>Ecdysozoa</taxon>
        <taxon>Arthropoda</taxon>
        <taxon>Hexapoda</taxon>
        <taxon>Insecta</taxon>
        <taxon>Pterygota</taxon>
        <taxon>Neoptera</taxon>
        <taxon>Endopterygota</taxon>
        <taxon>Hymenoptera</taxon>
        <taxon>Apocrita</taxon>
        <taxon>Ichneumonoidea</taxon>
        <taxon>Braconidae</taxon>
        <taxon>Aphidiinae</taxon>
        <taxon>Aphidius</taxon>
    </lineage>
</organism>
<dbReference type="AlphaFoldDB" id="A0A834XSG3"/>
<evidence type="ECO:0000313" key="3">
    <source>
        <dbReference type="EMBL" id="KAF7991703.1"/>
    </source>
</evidence>
<protein>
    <recommendedName>
        <fullName evidence="5">Venom protein</fullName>
    </recommendedName>
</protein>
<evidence type="ECO:0000256" key="2">
    <source>
        <dbReference type="SAM" id="SignalP"/>
    </source>
</evidence>
<evidence type="ECO:0000256" key="1">
    <source>
        <dbReference type="SAM" id="MobiDB-lite"/>
    </source>
</evidence>
<feature type="compositionally biased region" description="Low complexity" evidence="1">
    <location>
        <begin position="163"/>
        <end position="174"/>
    </location>
</feature>